<evidence type="ECO:0000256" key="3">
    <source>
        <dbReference type="ARBA" id="ARBA00023008"/>
    </source>
</evidence>
<reference evidence="7 8" key="1">
    <citation type="submission" date="2015-12" db="EMBL/GenBank/DDBJ databases">
        <title>Genome sequence of Aneurinibacillus soli.</title>
        <authorList>
            <person name="Lee J.S."/>
            <person name="Lee K.C."/>
            <person name="Kim K.K."/>
            <person name="Lee B.W."/>
        </authorList>
    </citation>
    <scope>NUCLEOTIDE SEQUENCE [LARGE SCALE GENOMIC DNA]</scope>
    <source>
        <strain evidence="7 8">CB4</strain>
    </source>
</reference>
<feature type="signal peptide" evidence="5">
    <location>
        <begin position="1"/>
        <end position="21"/>
    </location>
</feature>
<feature type="region of interest" description="Disordered" evidence="4">
    <location>
        <begin position="24"/>
        <end position="71"/>
    </location>
</feature>
<evidence type="ECO:0000256" key="4">
    <source>
        <dbReference type="SAM" id="MobiDB-lite"/>
    </source>
</evidence>
<dbReference type="RefSeq" id="WP_231956084.1">
    <property type="nucleotide sequence ID" value="NZ_AP017312.1"/>
</dbReference>
<dbReference type="PANTHER" id="PTHR42838">
    <property type="entry name" value="CYTOCHROME C OXIDASE SUBUNIT II"/>
    <property type="match status" value="1"/>
</dbReference>
<name>A0A0U5BHJ7_9BACL</name>
<evidence type="ECO:0000256" key="5">
    <source>
        <dbReference type="SAM" id="SignalP"/>
    </source>
</evidence>
<accession>A0A0U5BHJ7</accession>
<evidence type="ECO:0000256" key="2">
    <source>
        <dbReference type="ARBA" id="ARBA00022723"/>
    </source>
</evidence>
<organism evidence="7 8">
    <name type="scientific">Aneurinibacillus soli</name>
    <dbReference type="NCBI Taxonomy" id="1500254"/>
    <lineage>
        <taxon>Bacteria</taxon>
        <taxon>Bacillati</taxon>
        <taxon>Bacillota</taxon>
        <taxon>Bacilli</taxon>
        <taxon>Bacillales</taxon>
        <taxon>Paenibacillaceae</taxon>
        <taxon>Aneurinibacillus group</taxon>
        <taxon>Aneurinibacillus</taxon>
    </lineage>
</organism>
<dbReference type="SUPFAM" id="SSF49503">
    <property type="entry name" value="Cupredoxins"/>
    <property type="match status" value="1"/>
</dbReference>
<sequence>MKKKMVVLFATSIVTASMLSACGTSTKQADSSSAPATTSSSSQASAPATSAPSNQTPAPAAQASNNQAPTGKVVEVKVMAKDFEFDKKEIRVKKGDKVKITLMSDDGGHGFEIPDYKVNIKGNGSAEFVADKAGTFQYDCSVMCGSGHDKMTGKLIVE</sequence>
<dbReference type="AlphaFoldDB" id="A0A0U5BHJ7"/>
<dbReference type="Proteomes" id="UP000217696">
    <property type="component" value="Chromosome"/>
</dbReference>
<dbReference type="InterPro" id="IPR051403">
    <property type="entry name" value="NosZ/Cyto_c_oxidase_sub2"/>
</dbReference>
<evidence type="ECO:0000256" key="1">
    <source>
        <dbReference type="ARBA" id="ARBA00004196"/>
    </source>
</evidence>
<evidence type="ECO:0000313" key="7">
    <source>
        <dbReference type="EMBL" id="BAU29783.1"/>
    </source>
</evidence>
<evidence type="ECO:0000259" key="6">
    <source>
        <dbReference type="Pfam" id="PF13473"/>
    </source>
</evidence>
<dbReference type="EC" id="1.7.2.4" evidence="7"/>
<comment type="subcellular location">
    <subcellularLocation>
        <location evidence="1">Cell envelope</location>
    </subcellularLocation>
</comment>
<dbReference type="InterPro" id="IPR028096">
    <property type="entry name" value="EfeO_Cupredoxin"/>
</dbReference>
<dbReference type="PANTHER" id="PTHR42838:SF2">
    <property type="entry name" value="NITROUS-OXIDE REDUCTASE"/>
    <property type="match status" value="1"/>
</dbReference>
<dbReference type="EMBL" id="AP017312">
    <property type="protein sequence ID" value="BAU29783.1"/>
    <property type="molecule type" value="Genomic_DNA"/>
</dbReference>
<feature type="compositionally biased region" description="Low complexity" evidence="4">
    <location>
        <begin position="31"/>
        <end position="70"/>
    </location>
</feature>
<feature type="chain" id="PRO_5044292103" evidence="5">
    <location>
        <begin position="22"/>
        <end position="158"/>
    </location>
</feature>
<keyword evidence="5" id="KW-0732">Signal</keyword>
<dbReference type="KEGG" id="asoc:CB4_04020"/>
<dbReference type="GO" id="GO:0046872">
    <property type="term" value="F:metal ion binding"/>
    <property type="evidence" value="ECO:0007669"/>
    <property type="project" value="UniProtKB-KW"/>
</dbReference>
<proteinExistence type="predicted"/>
<keyword evidence="7" id="KW-0560">Oxidoreductase</keyword>
<gene>
    <name evidence="7" type="primary">nosZ</name>
    <name evidence="7" type="ORF">CB4_04020</name>
</gene>
<dbReference type="PROSITE" id="PS51257">
    <property type="entry name" value="PROKAR_LIPOPROTEIN"/>
    <property type="match status" value="1"/>
</dbReference>
<keyword evidence="2" id="KW-0479">Metal-binding</keyword>
<dbReference type="Pfam" id="PF13473">
    <property type="entry name" value="Cupredoxin_1"/>
    <property type="match status" value="1"/>
</dbReference>
<protein>
    <submittedName>
        <fullName evidence="7">Nitrous-oxide reductase</fullName>
        <ecNumber evidence="7">1.7.2.4</ecNumber>
    </submittedName>
</protein>
<keyword evidence="3" id="KW-0186">Copper</keyword>
<evidence type="ECO:0000313" key="8">
    <source>
        <dbReference type="Proteomes" id="UP000217696"/>
    </source>
</evidence>
<feature type="domain" description="EfeO-type cupredoxin-like" evidence="6">
    <location>
        <begin position="66"/>
        <end position="157"/>
    </location>
</feature>
<dbReference type="Gene3D" id="2.60.40.420">
    <property type="entry name" value="Cupredoxins - blue copper proteins"/>
    <property type="match status" value="1"/>
</dbReference>
<dbReference type="InterPro" id="IPR008972">
    <property type="entry name" value="Cupredoxin"/>
</dbReference>
<dbReference type="GO" id="GO:0030313">
    <property type="term" value="C:cell envelope"/>
    <property type="evidence" value="ECO:0007669"/>
    <property type="project" value="UniProtKB-SubCell"/>
</dbReference>
<dbReference type="GO" id="GO:0050304">
    <property type="term" value="F:nitrous-oxide reductase activity"/>
    <property type="evidence" value="ECO:0007669"/>
    <property type="project" value="UniProtKB-EC"/>
</dbReference>
<keyword evidence="8" id="KW-1185">Reference proteome</keyword>